<feature type="region of interest" description="Disordered" evidence="1">
    <location>
        <begin position="1"/>
        <end position="29"/>
    </location>
</feature>
<keyword evidence="3" id="KW-1185">Reference proteome</keyword>
<evidence type="ECO:0000313" key="2">
    <source>
        <dbReference type="EMBL" id="GAA3697567.1"/>
    </source>
</evidence>
<organism evidence="2 3">
    <name type="scientific">Arthrobacter ginkgonis</name>
    <dbReference type="NCBI Taxonomy" id="1630594"/>
    <lineage>
        <taxon>Bacteria</taxon>
        <taxon>Bacillati</taxon>
        <taxon>Actinomycetota</taxon>
        <taxon>Actinomycetes</taxon>
        <taxon>Micrococcales</taxon>
        <taxon>Micrococcaceae</taxon>
        <taxon>Arthrobacter</taxon>
    </lineage>
</organism>
<dbReference type="Proteomes" id="UP001500752">
    <property type="component" value="Unassembled WGS sequence"/>
</dbReference>
<reference evidence="3" key="1">
    <citation type="journal article" date="2019" name="Int. J. Syst. Evol. Microbiol.">
        <title>The Global Catalogue of Microorganisms (GCM) 10K type strain sequencing project: providing services to taxonomists for standard genome sequencing and annotation.</title>
        <authorList>
            <consortium name="The Broad Institute Genomics Platform"/>
            <consortium name="The Broad Institute Genome Sequencing Center for Infectious Disease"/>
            <person name="Wu L."/>
            <person name="Ma J."/>
        </authorList>
    </citation>
    <scope>NUCLEOTIDE SEQUENCE [LARGE SCALE GENOMIC DNA]</scope>
    <source>
        <strain evidence="3">JCM 30742</strain>
    </source>
</reference>
<evidence type="ECO:0000313" key="3">
    <source>
        <dbReference type="Proteomes" id="UP001500752"/>
    </source>
</evidence>
<evidence type="ECO:0000256" key="1">
    <source>
        <dbReference type="SAM" id="MobiDB-lite"/>
    </source>
</evidence>
<sequence>MPSPVRLTAWTANPSTSTNPLPSPSTARRSGGWPIGLLSELLAPEIARRGVTYKRGQGFRQFGETLDDYAVATIARTVLTIAAEHLDPHQSRYESLERVRDMAAEWMDEAHAEAHSMIDDYEEAEAVAQAATAAPTSFYAAAVEGMEARDALALDRETAARVAPFDEYAVALSRTARDLKQSGHARAALARDLRSLLPAPVAEADTSGDDAAAWLSQFDEVDKVRQADLAREYDLDGAPGGLSGSELRALAATRWGMPRALRGYPTFRPARAADRTARETVGAAN</sequence>
<dbReference type="EMBL" id="BAABEO010000025">
    <property type="protein sequence ID" value="GAA3697567.1"/>
    <property type="molecule type" value="Genomic_DNA"/>
</dbReference>
<comment type="caution">
    <text evidence="2">The sequence shown here is derived from an EMBL/GenBank/DDBJ whole genome shotgun (WGS) entry which is preliminary data.</text>
</comment>
<gene>
    <name evidence="2" type="ORF">GCM10023081_38160</name>
</gene>
<name>A0ABP7CWW5_9MICC</name>
<proteinExistence type="predicted"/>
<feature type="compositionally biased region" description="Low complexity" evidence="1">
    <location>
        <begin position="11"/>
        <end position="27"/>
    </location>
</feature>
<accession>A0ABP7CWW5</accession>
<dbReference type="RefSeq" id="WP_345153345.1">
    <property type="nucleotide sequence ID" value="NZ_BAABEO010000025.1"/>
</dbReference>
<protein>
    <submittedName>
        <fullName evidence="2">Uncharacterized protein</fullName>
    </submittedName>
</protein>